<protein>
    <submittedName>
        <fullName evidence="1">Uncharacterized protein</fullName>
    </submittedName>
</protein>
<proteinExistence type="predicted"/>
<sequence length="57" mass="6904">MKTLLNTKYIKIVIDWESWALPLFVDWRHNNITRPYYVSFLCLHFEVGVDPYSDIEL</sequence>
<evidence type="ECO:0000313" key="1">
    <source>
        <dbReference type="EMBL" id="KKN73130.1"/>
    </source>
</evidence>
<organism evidence="1">
    <name type="scientific">marine sediment metagenome</name>
    <dbReference type="NCBI Taxonomy" id="412755"/>
    <lineage>
        <taxon>unclassified sequences</taxon>
        <taxon>metagenomes</taxon>
        <taxon>ecological metagenomes</taxon>
    </lineage>
</organism>
<name>A0A0F9SW06_9ZZZZ</name>
<accession>A0A0F9SW06</accession>
<reference evidence="1" key="1">
    <citation type="journal article" date="2015" name="Nature">
        <title>Complex archaea that bridge the gap between prokaryotes and eukaryotes.</title>
        <authorList>
            <person name="Spang A."/>
            <person name="Saw J.H."/>
            <person name="Jorgensen S.L."/>
            <person name="Zaremba-Niedzwiedzka K."/>
            <person name="Martijn J."/>
            <person name="Lind A.E."/>
            <person name="van Eijk R."/>
            <person name="Schleper C."/>
            <person name="Guy L."/>
            <person name="Ettema T.J."/>
        </authorList>
    </citation>
    <scope>NUCLEOTIDE SEQUENCE</scope>
</reference>
<dbReference type="AlphaFoldDB" id="A0A0F9SW06"/>
<dbReference type="EMBL" id="LAZR01000350">
    <property type="protein sequence ID" value="KKN73130.1"/>
    <property type="molecule type" value="Genomic_DNA"/>
</dbReference>
<gene>
    <name evidence="1" type="ORF">LCGC14_0404390</name>
</gene>
<comment type="caution">
    <text evidence="1">The sequence shown here is derived from an EMBL/GenBank/DDBJ whole genome shotgun (WGS) entry which is preliminary data.</text>
</comment>